<keyword evidence="1" id="KW-1133">Transmembrane helix</keyword>
<evidence type="ECO:0000256" key="1">
    <source>
        <dbReference type="SAM" id="Phobius"/>
    </source>
</evidence>
<keyword evidence="1" id="KW-0472">Membrane</keyword>
<reference evidence="3" key="1">
    <citation type="journal article" date="2019" name="Microbiology">
        <title>Complete Genome Sequence of an Uncultured Bacterium of the Candidate Phylum Bipolaricaulota.</title>
        <authorList>
            <person name="Kadnikov V.V."/>
            <person name="Mardanov A.V."/>
            <person name="Beletsky A.V."/>
            <person name="Frank Y.A."/>
            <person name="Karnachuk O.V."/>
            <person name="Ravin N.V."/>
        </authorList>
    </citation>
    <scope>NUCLEOTIDE SEQUENCE [LARGE SCALE GENOMIC DNA]</scope>
</reference>
<proteinExistence type="predicted"/>
<dbReference type="RefSeq" id="WP_156204307.1">
    <property type="nucleotide sequence ID" value="NZ_CP046457.1"/>
</dbReference>
<dbReference type="OrthoDB" id="2112909at2"/>
<organism evidence="2 3">
    <name type="scientific">Candidatus Syntrophocurvum alkaliphilum</name>
    <dbReference type="NCBI Taxonomy" id="2293317"/>
    <lineage>
        <taxon>Bacteria</taxon>
        <taxon>Bacillati</taxon>
        <taxon>Bacillota</taxon>
        <taxon>Clostridia</taxon>
        <taxon>Eubacteriales</taxon>
        <taxon>Syntrophomonadaceae</taxon>
        <taxon>Candidatus Syntrophocurvum</taxon>
    </lineage>
</organism>
<sequence length="66" mass="7717">MIWLLLGLFLVIILVEVPALIIEKLYRELFVFCVIFAVGVYMSLVQLYGLPFFDLFNYIITMLPDI</sequence>
<dbReference type="AlphaFoldDB" id="A0A6I6DHY8"/>
<accession>A0A6I6DHY8</accession>
<dbReference type="EMBL" id="CP046457">
    <property type="protein sequence ID" value="QGU00534.1"/>
    <property type="molecule type" value="Genomic_DNA"/>
</dbReference>
<name>A0A6I6DHY8_9FIRM</name>
<dbReference type="Proteomes" id="UP000426444">
    <property type="component" value="Chromosome"/>
</dbReference>
<gene>
    <name evidence="2" type="ORF">SYNTR_1940</name>
</gene>
<feature type="transmembrane region" description="Helical" evidence="1">
    <location>
        <begin position="29"/>
        <end position="53"/>
    </location>
</feature>
<protein>
    <submittedName>
        <fullName evidence="2">Uncharacterized protein</fullName>
    </submittedName>
</protein>
<keyword evidence="1" id="KW-0812">Transmembrane</keyword>
<evidence type="ECO:0000313" key="2">
    <source>
        <dbReference type="EMBL" id="QGU00534.1"/>
    </source>
</evidence>
<evidence type="ECO:0000313" key="3">
    <source>
        <dbReference type="Proteomes" id="UP000426444"/>
    </source>
</evidence>
<dbReference type="KEGG" id="salq:SYNTR_1940"/>
<keyword evidence="3" id="KW-1185">Reference proteome</keyword>